<dbReference type="GO" id="GO:0005801">
    <property type="term" value="C:cis-Golgi network"/>
    <property type="evidence" value="ECO:0007669"/>
    <property type="project" value="InterPro"/>
</dbReference>
<dbReference type="STRING" id="318479.A0A0N4U626"/>
<dbReference type="Pfam" id="PF20671">
    <property type="entry name" value="COG3_C"/>
    <property type="match status" value="1"/>
</dbReference>
<sequence>MEMVVRSAQMVSYLTDLYGNEKENASAEASDENNNITSLRQCLKRMNLLKERYEACKQTMNDLISNYDAVTEQTSSLHNVCDRMMAHQTQIAAGAEQIRANLYYYTQCDIIMKKLISGKLAVTNQSFMQLLATIDECLTFLHNHPHYKDSSVYITKYEQCLSKAITAIRTGVILDLEACYNAVRDRQSLLDADSQNNDEDEFALLYGVFAVRAASVQSSIIIAEQRFAQLAEFQSMAFDCQQAYFNIRRQLVEPVLQKTIEQLLSRNSDSSCALTRNGCAFLLRLCDDEFRLYKQFFNLEDTSSHSSLSSPVTKAVFNPFISSVNSFDEFIESLCRIFYDVLRPIIIHNPHLETLAELCTILKVEMIEKRCGLMISMAKTRVEDDAAITNEARVNKFSVNPRSGFMRVMNELVGDIAERIVYRTSLYIQSDIIGFNPSSGDLAYPDKLLMMKKIEREHATETGAVTSTLTTISVVDLHCLWYPTVSRSVVCLSKLFKCLESVVFQSIARDLLKACCESLEYASESIKTTNTKQTSRSQRQLDADLFIVKHLLILREQTSPYRATASGLFSTDMIPERAYSWDLGKYKKSASHLLFERQRWFELTSNNAFLELLFQALSESSGDSRRIIDLQLKKHCHALIQHTADIFISEVVDYVNKFEAMAAEPDFDISKLDFLKPNNLQDIAGQASRKLKHCWPEIRSSFDLYIGVKDTEDILLQPIKKRIADIFGRLTAFVEKYYDAEQKQIACIPSQENIWLIINS</sequence>
<protein>
    <recommendedName>
        <fullName evidence="3">Conserved oligomeric Golgi complex subunit 3</fullName>
    </recommendedName>
    <alternativeName>
        <fullName evidence="8">Component of oligomeric Golgi complex 3</fullName>
    </alternativeName>
</protein>
<dbReference type="Proteomes" id="UP000274756">
    <property type="component" value="Unassembled WGS sequence"/>
</dbReference>
<name>A0A0N4U626_DRAME</name>
<keyword evidence="6" id="KW-0333">Golgi apparatus</keyword>
<comment type="subcellular location">
    <subcellularLocation>
        <location evidence="1">Golgi apparatus membrane</location>
        <topology evidence="1">Peripheral membrane protein</topology>
    </subcellularLocation>
</comment>
<keyword evidence="4" id="KW-0813">Transport</keyword>
<gene>
    <name evidence="12" type="ORF">DME_LOCUS6706</name>
</gene>
<evidence type="ECO:0000256" key="6">
    <source>
        <dbReference type="ARBA" id="ARBA00023034"/>
    </source>
</evidence>
<dbReference type="PANTHER" id="PTHR13302">
    <property type="entry name" value="CONSERVED OLIGOMERIC GOLGI COMPLEX COMPONENT 3"/>
    <property type="match status" value="1"/>
</dbReference>
<evidence type="ECO:0000256" key="3">
    <source>
        <dbReference type="ARBA" id="ARBA00020976"/>
    </source>
</evidence>
<reference evidence="12 14" key="2">
    <citation type="submission" date="2018-11" db="EMBL/GenBank/DDBJ databases">
        <authorList>
            <consortium name="Pathogen Informatics"/>
        </authorList>
    </citation>
    <scope>NUCLEOTIDE SEQUENCE [LARGE SCALE GENOMIC DNA]</scope>
</reference>
<dbReference type="InterPro" id="IPR048320">
    <property type="entry name" value="COG3_N"/>
</dbReference>
<dbReference type="GO" id="GO:0006886">
    <property type="term" value="P:intracellular protein transport"/>
    <property type="evidence" value="ECO:0007669"/>
    <property type="project" value="InterPro"/>
</dbReference>
<evidence type="ECO:0000313" key="15">
    <source>
        <dbReference type="WBParaSite" id="DME_0000234601-mRNA-1"/>
    </source>
</evidence>
<dbReference type="GO" id="GO:0017119">
    <property type="term" value="C:Golgi transport complex"/>
    <property type="evidence" value="ECO:0007669"/>
    <property type="project" value="TreeGrafter"/>
</dbReference>
<comment type="similarity">
    <text evidence="2">Belongs to the COG3 family.</text>
</comment>
<dbReference type="WBParaSite" id="DME_0000234601-mRNA-1">
    <property type="protein sequence ID" value="DME_0000234601-mRNA-1"/>
    <property type="gene ID" value="DME_0000234601"/>
</dbReference>
<dbReference type="PANTHER" id="PTHR13302:SF8">
    <property type="entry name" value="CONSERVED OLIGOMERIC GOLGI COMPLEX SUBUNIT 3"/>
    <property type="match status" value="1"/>
</dbReference>
<evidence type="ECO:0000256" key="2">
    <source>
        <dbReference type="ARBA" id="ARBA00009936"/>
    </source>
</evidence>
<keyword evidence="14" id="KW-1185">Reference proteome</keyword>
<evidence type="ECO:0000259" key="10">
    <source>
        <dbReference type="Pfam" id="PF04136"/>
    </source>
</evidence>
<feature type="domain" description="Conserved oligomeric Golgi complex subunit 3 N-terminal" evidence="10">
    <location>
        <begin position="37"/>
        <end position="174"/>
    </location>
</feature>
<evidence type="ECO:0000256" key="4">
    <source>
        <dbReference type="ARBA" id="ARBA00022448"/>
    </source>
</evidence>
<dbReference type="OrthoDB" id="296793at2759"/>
<dbReference type="InterPro" id="IPR048685">
    <property type="entry name" value="COG3_C"/>
</dbReference>
<evidence type="ECO:0000259" key="11">
    <source>
        <dbReference type="Pfam" id="PF20671"/>
    </source>
</evidence>
<dbReference type="AlphaFoldDB" id="A0A0N4U626"/>
<evidence type="ECO:0000256" key="9">
    <source>
        <dbReference type="SAM" id="Coils"/>
    </source>
</evidence>
<dbReference type="InterPro" id="IPR007265">
    <property type="entry name" value="COG_su3"/>
</dbReference>
<evidence type="ECO:0000256" key="8">
    <source>
        <dbReference type="ARBA" id="ARBA00031339"/>
    </source>
</evidence>
<proteinExistence type="inferred from homology"/>
<keyword evidence="7" id="KW-0472">Membrane</keyword>
<dbReference type="GO" id="GO:0007030">
    <property type="term" value="P:Golgi organization"/>
    <property type="evidence" value="ECO:0007669"/>
    <property type="project" value="TreeGrafter"/>
</dbReference>
<evidence type="ECO:0000313" key="13">
    <source>
        <dbReference type="Proteomes" id="UP000038040"/>
    </source>
</evidence>
<organism evidence="13 15">
    <name type="scientific">Dracunculus medinensis</name>
    <name type="common">Guinea worm</name>
    <dbReference type="NCBI Taxonomy" id="318479"/>
    <lineage>
        <taxon>Eukaryota</taxon>
        <taxon>Metazoa</taxon>
        <taxon>Ecdysozoa</taxon>
        <taxon>Nematoda</taxon>
        <taxon>Chromadorea</taxon>
        <taxon>Rhabditida</taxon>
        <taxon>Spirurina</taxon>
        <taxon>Dracunculoidea</taxon>
        <taxon>Dracunculidae</taxon>
        <taxon>Dracunculus</taxon>
    </lineage>
</organism>
<evidence type="ECO:0000256" key="1">
    <source>
        <dbReference type="ARBA" id="ARBA00004395"/>
    </source>
</evidence>
<keyword evidence="5" id="KW-0653">Protein transport</keyword>
<dbReference type="GO" id="GO:0000139">
    <property type="term" value="C:Golgi membrane"/>
    <property type="evidence" value="ECO:0007669"/>
    <property type="project" value="UniProtKB-SubCell"/>
</dbReference>
<evidence type="ECO:0000313" key="14">
    <source>
        <dbReference type="Proteomes" id="UP000274756"/>
    </source>
</evidence>
<feature type="coiled-coil region" evidence="9">
    <location>
        <begin position="39"/>
        <end position="66"/>
    </location>
</feature>
<reference evidence="15" key="1">
    <citation type="submission" date="2017-02" db="UniProtKB">
        <authorList>
            <consortium name="WormBaseParasite"/>
        </authorList>
    </citation>
    <scope>IDENTIFICATION</scope>
</reference>
<dbReference type="Proteomes" id="UP000038040">
    <property type="component" value="Unplaced"/>
</dbReference>
<feature type="domain" description="Conserved oligomeric Golgi complex subunit 3 C-terminal" evidence="11">
    <location>
        <begin position="202"/>
        <end position="562"/>
    </location>
</feature>
<keyword evidence="9" id="KW-0175">Coiled coil</keyword>
<evidence type="ECO:0000256" key="7">
    <source>
        <dbReference type="ARBA" id="ARBA00023136"/>
    </source>
</evidence>
<evidence type="ECO:0000313" key="12">
    <source>
        <dbReference type="EMBL" id="VDN56733.1"/>
    </source>
</evidence>
<accession>A0A0N4U626</accession>
<dbReference type="GO" id="GO:0006891">
    <property type="term" value="P:intra-Golgi vesicle-mediated transport"/>
    <property type="evidence" value="ECO:0007669"/>
    <property type="project" value="TreeGrafter"/>
</dbReference>
<dbReference type="EMBL" id="UYYG01001156">
    <property type="protein sequence ID" value="VDN56733.1"/>
    <property type="molecule type" value="Genomic_DNA"/>
</dbReference>
<evidence type="ECO:0000256" key="5">
    <source>
        <dbReference type="ARBA" id="ARBA00022927"/>
    </source>
</evidence>
<dbReference type="Pfam" id="PF04136">
    <property type="entry name" value="COG3_N"/>
    <property type="match status" value="1"/>
</dbReference>